<keyword evidence="2" id="KW-1185">Reference proteome</keyword>
<organism evidence="1 2">
    <name type="scientific">Hypoxylon rubiginosum</name>
    <dbReference type="NCBI Taxonomy" id="110542"/>
    <lineage>
        <taxon>Eukaryota</taxon>
        <taxon>Fungi</taxon>
        <taxon>Dikarya</taxon>
        <taxon>Ascomycota</taxon>
        <taxon>Pezizomycotina</taxon>
        <taxon>Sordariomycetes</taxon>
        <taxon>Xylariomycetidae</taxon>
        <taxon>Xylariales</taxon>
        <taxon>Hypoxylaceae</taxon>
        <taxon>Hypoxylon</taxon>
    </lineage>
</organism>
<accession>A0ACC0DF82</accession>
<evidence type="ECO:0000313" key="2">
    <source>
        <dbReference type="Proteomes" id="UP001497680"/>
    </source>
</evidence>
<evidence type="ECO:0000313" key="1">
    <source>
        <dbReference type="EMBL" id="KAI6091135.1"/>
    </source>
</evidence>
<protein>
    <submittedName>
        <fullName evidence="1">TMP-TENI-domain-containing protein</fullName>
    </submittedName>
</protein>
<reference evidence="1 2" key="1">
    <citation type="journal article" date="2022" name="New Phytol.">
        <title>Ecological generalism drives hyperdiversity of secondary metabolite gene clusters in xylarialean endophytes.</title>
        <authorList>
            <person name="Franco M.E.E."/>
            <person name="Wisecaver J.H."/>
            <person name="Arnold A.E."/>
            <person name="Ju Y.M."/>
            <person name="Slot J.C."/>
            <person name="Ahrendt S."/>
            <person name="Moore L.P."/>
            <person name="Eastman K.E."/>
            <person name="Scott K."/>
            <person name="Konkel Z."/>
            <person name="Mondo S.J."/>
            <person name="Kuo A."/>
            <person name="Hayes R.D."/>
            <person name="Haridas S."/>
            <person name="Andreopoulos B."/>
            <person name="Riley R."/>
            <person name="LaButti K."/>
            <person name="Pangilinan J."/>
            <person name="Lipzen A."/>
            <person name="Amirebrahimi M."/>
            <person name="Yan J."/>
            <person name="Adam C."/>
            <person name="Keymanesh K."/>
            <person name="Ng V."/>
            <person name="Louie K."/>
            <person name="Northen T."/>
            <person name="Drula E."/>
            <person name="Henrissat B."/>
            <person name="Hsieh H.M."/>
            <person name="Youens-Clark K."/>
            <person name="Lutzoni F."/>
            <person name="Miadlikowska J."/>
            <person name="Eastwood D.C."/>
            <person name="Hamelin R.C."/>
            <person name="Grigoriev I.V."/>
            <person name="U'Ren J.M."/>
        </authorList>
    </citation>
    <scope>NUCLEOTIDE SEQUENCE [LARGE SCALE GENOMIC DNA]</scope>
    <source>
        <strain evidence="1 2">ER1909</strain>
    </source>
</reference>
<gene>
    <name evidence="1" type="ORF">F4821DRAFT_212259</name>
</gene>
<sequence>MPKREVDYSLYLVTDSTPAILGDADIGEVVEAALKGGVTCVQYRDKTGDTGTLVATGRRLHEVTRRYNVPLLINDRVDVALAVGCEGVHIGQDDLDLPTARRILGEDAIIGVTASNVAEVEAAAKGGADYLGIGTVFATPTKENTKSIIGVEGLQELLLKIDAERWPIKTVCIGGINASNVSRVMWQSNGKGKSLDGVAVVSAIMAARDPEAASRELLQLVKSPPAFAKAVPTPGQQLRSPKELLSLVPYIIKAVDARKPLSHNMTNLVVQNFAANVALCVGASPIMANYGEEAKDLAGLGGALVVNMGTVTPEGLVNYLKALRAYNDAGQPVVYDPVGAGATEVRRLATRTILGGGYTDVIKGNQSEILSCIRGRPNVQQRGVDSGSSGASLKELALATRELARLRRCVVVMTGKTDLVTAGETVYAIDNGHEYLGAATGTGCCLGTTISAMVAAHPNDKLAATVTGVLYYGIAAEIAAESWHVRGPGSFVPAFLDELYNTRIATVKGHEDAWLKRAKISVVSLD</sequence>
<comment type="caution">
    <text evidence="1">The sequence shown here is derived from an EMBL/GenBank/DDBJ whole genome shotgun (WGS) entry which is preliminary data.</text>
</comment>
<dbReference type="EMBL" id="MU394288">
    <property type="protein sequence ID" value="KAI6091135.1"/>
    <property type="molecule type" value="Genomic_DNA"/>
</dbReference>
<dbReference type="Proteomes" id="UP001497680">
    <property type="component" value="Unassembled WGS sequence"/>
</dbReference>
<proteinExistence type="predicted"/>
<name>A0ACC0DF82_9PEZI</name>